<proteinExistence type="predicted"/>
<protein>
    <recommendedName>
        <fullName evidence="1">PilZ domain-containing protein</fullName>
    </recommendedName>
</protein>
<dbReference type="Pfam" id="PF07238">
    <property type="entry name" value="PilZ"/>
    <property type="match status" value="1"/>
</dbReference>
<evidence type="ECO:0000313" key="2">
    <source>
        <dbReference type="EMBL" id="KAB0681918.1"/>
    </source>
</evidence>
<evidence type="ECO:0000313" key="3">
    <source>
        <dbReference type="Proteomes" id="UP000432089"/>
    </source>
</evidence>
<keyword evidence="3" id="KW-1185">Reference proteome</keyword>
<reference evidence="2 3" key="1">
    <citation type="submission" date="2019-09" db="EMBL/GenBank/DDBJ databases">
        <title>YIM 132180 draft genome.</title>
        <authorList>
            <person name="Zhang K."/>
        </authorList>
    </citation>
    <scope>NUCLEOTIDE SEQUENCE [LARGE SCALE GENOMIC DNA]</scope>
    <source>
        <strain evidence="2 3">YIM 132180</strain>
    </source>
</reference>
<accession>A0A7V7PS38</accession>
<dbReference type="RefSeq" id="WP_150968178.1">
    <property type="nucleotide sequence ID" value="NZ_VZDO01000002.1"/>
</dbReference>
<name>A0A7V7PS38_9HYPH</name>
<organism evidence="2 3">
    <name type="scientific">Plantimonas leprariae</name>
    <dbReference type="NCBI Taxonomy" id="2615207"/>
    <lineage>
        <taxon>Bacteria</taxon>
        <taxon>Pseudomonadati</taxon>
        <taxon>Pseudomonadota</taxon>
        <taxon>Alphaproteobacteria</taxon>
        <taxon>Hyphomicrobiales</taxon>
        <taxon>Aurantimonadaceae</taxon>
        <taxon>Plantimonas</taxon>
    </lineage>
</organism>
<dbReference type="InterPro" id="IPR009875">
    <property type="entry name" value="PilZ_domain"/>
</dbReference>
<dbReference type="SUPFAM" id="SSF141371">
    <property type="entry name" value="PilZ domain-like"/>
    <property type="match status" value="1"/>
</dbReference>
<dbReference type="Gene3D" id="2.40.10.220">
    <property type="entry name" value="predicted glycosyltransferase like domains"/>
    <property type="match status" value="1"/>
</dbReference>
<dbReference type="Proteomes" id="UP000432089">
    <property type="component" value="Unassembled WGS sequence"/>
</dbReference>
<dbReference type="AlphaFoldDB" id="A0A7V7PS38"/>
<gene>
    <name evidence="2" type="ORF">F6X38_03640</name>
</gene>
<comment type="caution">
    <text evidence="2">The sequence shown here is derived from an EMBL/GenBank/DDBJ whole genome shotgun (WGS) entry which is preliminary data.</text>
</comment>
<dbReference type="GO" id="GO:0035438">
    <property type="term" value="F:cyclic-di-GMP binding"/>
    <property type="evidence" value="ECO:0007669"/>
    <property type="project" value="InterPro"/>
</dbReference>
<sequence>MSLLSNVPPEVLEDDDPERRIAPRIKTLKRAKVYFNNMNSTFDCIVRNISSTGALLTLDESAHLPREFGVRIGETKELRPARLVYRRGMLAGIHFLDSAEHEEAPSPYVHDEPKPLPSHAEPRSEDILRIVPRALPLALIRNVRWF</sequence>
<dbReference type="EMBL" id="VZDO01000002">
    <property type="protein sequence ID" value="KAB0681918.1"/>
    <property type="molecule type" value="Genomic_DNA"/>
</dbReference>
<feature type="domain" description="PilZ" evidence="1">
    <location>
        <begin position="18"/>
        <end position="102"/>
    </location>
</feature>
<evidence type="ECO:0000259" key="1">
    <source>
        <dbReference type="Pfam" id="PF07238"/>
    </source>
</evidence>